<comment type="caution">
    <text evidence="4">The sequence shown here is derived from an EMBL/GenBank/DDBJ whole genome shotgun (WGS) entry which is preliminary data.</text>
</comment>
<dbReference type="InterPro" id="IPR010074">
    <property type="entry name" value="PRibForGlyAmidine_synth_PurL"/>
</dbReference>
<dbReference type="InterPro" id="IPR036676">
    <property type="entry name" value="PurM-like_C_sf"/>
</dbReference>
<gene>
    <name evidence="4" type="ORF">UU29_C0007G0081</name>
</gene>
<dbReference type="InterPro" id="IPR010918">
    <property type="entry name" value="PurM-like_C_dom"/>
</dbReference>
<keyword evidence="1" id="KW-0963">Cytoplasm</keyword>
<dbReference type="PANTHER" id="PTHR43555">
    <property type="entry name" value="PHOSPHORIBOSYLFORMYLGLYCINAMIDINE SYNTHASE SUBUNIT PURL"/>
    <property type="match status" value="1"/>
</dbReference>
<dbReference type="Proteomes" id="UP000034601">
    <property type="component" value="Unassembled WGS sequence"/>
</dbReference>
<accession>A0A0G0U7N0</accession>
<feature type="domain" description="PurM-like N-terminal" evidence="2">
    <location>
        <begin position="50"/>
        <end position="163"/>
    </location>
</feature>
<dbReference type="SUPFAM" id="SSF56042">
    <property type="entry name" value="PurM C-terminal domain-like"/>
    <property type="match status" value="1"/>
</dbReference>
<evidence type="ECO:0000259" key="3">
    <source>
        <dbReference type="Pfam" id="PF02769"/>
    </source>
</evidence>
<feature type="domain" description="PurM-like C-terminal" evidence="3">
    <location>
        <begin position="180"/>
        <end position="243"/>
    </location>
</feature>
<dbReference type="Gene3D" id="3.30.1330.10">
    <property type="entry name" value="PurM-like, N-terminal domain"/>
    <property type="match status" value="1"/>
</dbReference>
<dbReference type="Gene3D" id="3.90.650.10">
    <property type="entry name" value="PurM-like C-terminal domain"/>
    <property type="match status" value="1"/>
</dbReference>
<dbReference type="Pfam" id="PF02769">
    <property type="entry name" value="AIRS_C"/>
    <property type="match status" value="1"/>
</dbReference>
<dbReference type="AlphaFoldDB" id="A0A0G0U7N0"/>
<organism evidence="4 5">
    <name type="scientific">Candidatus Daviesbacteria bacterium GW2011_GWA2_40_9</name>
    <dbReference type="NCBI Taxonomy" id="1618424"/>
    <lineage>
        <taxon>Bacteria</taxon>
        <taxon>Candidatus Daviesiibacteriota</taxon>
    </lineage>
</organism>
<evidence type="ECO:0000259" key="2">
    <source>
        <dbReference type="Pfam" id="PF00586"/>
    </source>
</evidence>
<proteinExistence type="predicted"/>
<dbReference type="PATRIC" id="fig|1618424.3.peg.488"/>
<dbReference type="GO" id="GO:0006189">
    <property type="term" value="P:'de novo' IMP biosynthetic process"/>
    <property type="evidence" value="ECO:0007669"/>
    <property type="project" value="InterPro"/>
</dbReference>
<evidence type="ECO:0000313" key="5">
    <source>
        <dbReference type="Proteomes" id="UP000034601"/>
    </source>
</evidence>
<dbReference type="GO" id="GO:0004642">
    <property type="term" value="F:phosphoribosylformylglycinamidine synthase activity"/>
    <property type="evidence" value="ECO:0007669"/>
    <property type="project" value="InterPro"/>
</dbReference>
<protein>
    <submittedName>
        <fullName evidence="4">Phosphoribosylformylglycinamidine synthase 2</fullName>
    </submittedName>
</protein>
<evidence type="ECO:0000313" key="4">
    <source>
        <dbReference type="EMBL" id="KKR83211.1"/>
    </source>
</evidence>
<dbReference type="EMBL" id="LCAB01000007">
    <property type="protein sequence ID" value="KKR83211.1"/>
    <property type="molecule type" value="Genomic_DNA"/>
</dbReference>
<name>A0A0G0U7N0_9BACT</name>
<dbReference type="PANTHER" id="PTHR43555:SF1">
    <property type="entry name" value="PHOSPHORIBOSYLFORMYLGLYCINAMIDINE SYNTHASE SUBUNIT PURL"/>
    <property type="match status" value="1"/>
</dbReference>
<dbReference type="Pfam" id="PF00586">
    <property type="entry name" value="AIRS"/>
    <property type="match status" value="1"/>
</dbReference>
<dbReference type="InterPro" id="IPR016188">
    <property type="entry name" value="PurM-like_N"/>
</dbReference>
<sequence length="246" mass="26616">MSEAKTKFAEMSIEEAIRDTMHSEHCSYKSTRKFLAGLHTTGEHIIQGPGENAGILDLGQGLALALRIESHNHPSHVKPAEGAATGVGGIIRDIFTMGARPIALLDNLRFGADQRATWLLRGVAEGISRYGNCIGIPVVGGEIFFDRTYNGNCLVNVCCMGLVPQKNIIYGNALTTDSDLIYVGARTGRDGMGGASFASKTFQEDAPRDEKAIQDDDPFLEKLLLEACVELAETNWLEGMQDMRGA</sequence>
<reference evidence="4 5" key="1">
    <citation type="journal article" date="2015" name="Nature">
        <title>rRNA introns, odd ribosomes, and small enigmatic genomes across a large radiation of phyla.</title>
        <authorList>
            <person name="Brown C.T."/>
            <person name="Hug L.A."/>
            <person name="Thomas B.C."/>
            <person name="Sharon I."/>
            <person name="Castelle C.J."/>
            <person name="Singh A."/>
            <person name="Wilkins M.J."/>
            <person name="Williams K.H."/>
            <person name="Banfield J.F."/>
        </authorList>
    </citation>
    <scope>NUCLEOTIDE SEQUENCE [LARGE SCALE GENOMIC DNA]</scope>
</reference>
<dbReference type="SUPFAM" id="SSF55326">
    <property type="entry name" value="PurM N-terminal domain-like"/>
    <property type="match status" value="1"/>
</dbReference>
<dbReference type="InterPro" id="IPR036921">
    <property type="entry name" value="PurM-like_N_sf"/>
</dbReference>
<evidence type="ECO:0000256" key="1">
    <source>
        <dbReference type="ARBA" id="ARBA00022490"/>
    </source>
</evidence>